<sequence>MESKFVMSLLSSDGLKDVGHLDASVALYNQVTHLLCKLNPNLPPVCNVQMLKLEMISANHYNPNKMASPENRLLKHSIQQDGLTMPVIVNQIVGCDQYVLIDGFHRFELIKSNSELQPISGYVPAIVMNKSEEKSMSTSVRHNVARGTHQVELTANLVMQLRELEWSNEKICRELGMDRDEVLRMQQVTGLAAAFKDQDFSEAWE</sequence>
<dbReference type="AlphaFoldDB" id="A0A178JF25"/>
<dbReference type="SMART" id="SM00470">
    <property type="entry name" value="ParB"/>
    <property type="match status" value="1"/>
</dbReference>
<dbReference type="Proteomes" id="UP000501443">
    <property type="component" value="Chromosome 1"/>
</dbReference>
<dbReference type="EMBL" id="CP053541">
    <property type="protein sequence ID" value="QJY36314.1"/>
    <property type="molecule type" value="Genomic_DNA"/>
</dbReference>
<accession>A0A178JF25</accession>
<dbReference type="PANTHER" id="PTHR33375:SF1">
    <property type="entry name" value="CHROMOSOME-PARTITIONING PROTEIN PARB-RELATED"/>
    <property type="match status" value="1"/>
</dbReference>
<dbReference type="GO" id="GO:0005694">
    <property type="term" value="C:chromosome"/>
    <property type="evidence" value="ECO:0007669"/>
    <property type="project" value="TreeGrafter"/>
</dbReference>
<evidence type="ECO:0000313" key="3">
    <source>
        <dbReference type="EMBL" id="OAN00482.1"/>
    </source>
</evidence>
<organism evidence="3 5">
    <name type="scientific">Vibrio europaeus</name>
    <dbReference type="NCBI Taxonomy" id="300876"/>
    <lineage>
        <taxon>Bacteria</taxon>
        <taxon>Pseudomonadati</taxon>
        <taxon>Pseudomonadota</taxon>
        <taxon>Gammaproteobacteria</taxon>
        <taxon>Vibrionales</taxon>
        <taxon>Vibrionaceae</taxon>
        <taxon>Vibrio</taxon>
        <taxon>Vibrio oreintalis group</taxon>
    </lineage>
</organism>
<dbReference type="InterPro" id="IPR050336">
    <property type="entry name" value="Chromosome_partition/occlusion"/>
</dbReference>
<dbReference type="OrthoDB" id="4536617at2"/>
<proteinExistence type="predicted"/>
<dbReference type="InterPro" id="IPR003115">
    <property type="entry name" value="ParB_N"/>
</dbReference>
<dbReference type="EMBL" id="LUAX01000001">
    <property type="protein sequence ID" value="OAN00482.1"/>
    <property type="molecule type" value="Genomic_DNA"/>
</dbReference>
<reference evidence="2" key="3">
    <citation type="submission" date="2022-11" db="EMBL/GenBank/DDBJ databases">
        <title>Role of the vibriolysin VemA secreted by the emergent pathogen Vibrio europaeus in the colonization of Manila clam mucus.</title>
        <authorList>
            <person name="Martinez C."/>
            <person name="Rodriguez S."/>
            <person name="Vences A."/>
            <person name="Barja J.L."/>
            <person name="Toranzo A.E."/>
            <person name="Dubert J."/>
        </authorList>
    </citation>
    <scope>NUCLEOTIDE SEQUENCE</scope>
    <source>
        <strain evidence="2">3454</strain>
    </source>
</reference>
<reference evidence="4 6" key="2">
    <citation type="submission" date="2020-05" db="EMBL/GenBank/DDBJ databases">
        <title>First description outside Europe of the emergent pathogen for shellfish aquaculture Vibrio europaeus.</title>
        <authorList>
            <person name="Dubert J."/>
            <person name="Rojas R."/>
        </authorList>
    </citation>
    <scope>NUCLEOTIDE SEQUENCE [LARGE SCALE GENOMIC DNA]</scope>
    <source>
        <strain evidence="4 6">NPI-1</strain>
    </source>
</reference>
<evidence type="ECO:0000259" key="1">
    <source>
        <dbReference type="SMART" id="SM00470"/>
    </source>
</evidence>
<dbReference type="EMBL" id="JAPFIT010000018">
    <property type="protein sequence ID" value="MDC5741815.1"/>
    <property type="molecule type" value="Genomic_DNA"/>
</dbReference>
<evidence type="ECO:0000313" key="6">
    <source>
        <dbReference type="Proteomes" id="UP000501443"/>
    </source>
</evidence>
<evidence type="ECO:0000313" key="5">
    <source>
        <dbReference type="Proteomes" id="UP000094761"/>
    </source>
</evidence>
<evidence type="ECO:0000313" key="7">
    <source>
        <dbReference type="Proteomes" id="UP001150001"/>
    </source>
</evidence>
<dbReference type="SUPFAM" id="SSF110849">
    <property type="entry name" value="ParB/Sulfiredoxin"/>
    <property type="match status" value="1"/>
</dbReference>
<reference evidence="3 5" key="1">
    <citation type="submission" date="2016-03" db="EMBL/GenBank/DDBJ databases">
        <title>Draft genome sequence of the Vibrio tubiashii subs. europaeus.</title>
        <authorList>
            <person name="Spinard E."/>
            <person name="Dubert J."/>
            <person name="Nelson D.R."/>
            <person name="Barja J.L."/>
        </authorList>
    </citation>
    <scope>NUCLEOTIDE SEQUENCE [LARGE SCALE GENOMIC DNA]</scope>
    <source>
        <strain evidence="5">PP-638</strain>
        <strain evidence="3">PP2-638</strain>
    </source>
</reference>
<protein>
    <submittedName>
        <fullName evidence="3">Chromosome partitioning protein ParB</fullName>
    </submittedName>
    <submittedName>
        <fullName evidence="4">ParB N-terminal domain-containing protein</fullName>
    </submittedName>
    <submittedName>
        <fullName evidence="2">ParB/RepB/Spo0J family partition protein</fullName>
    </submittedName>
</protein>
<keyword evidence="7" id="KW-1185">Reference proteome</keyword>
<evidence type="ECO:0000313" key="4">
    <source>
        <dbReference type="EMBL" id="QJY36314.1"/>
    </source>
</evidence>
<dbReference type="CDD" id="cd16397">
    <property type="entry name" value="IbrB_like"/>
    <property type="match status" value="1"/>
</dbReference>
<dbReference type="RefSeq" id="WP_069666405.1">
    <property type="nucleotide sequence ID" value="NZ_CP053541.1"/>
</dbReference>
<dbReference type="Gene3D" id="3.90.1530.10">
    <property type="entry name" value="Conserved hypothetical protein from pyrococcus furiosus pfu- 392566-001, ParB domain"/>
    <property type="match status" value="1"/>
</dbReference>
<dbReference type="Pfam" id="PF02195">
    <property type="entry name" value="ParB_N"/>
    <property type="match status" value="1"/>
</dbReference>
<gene>
    <name evidence="3" type="ORF">AZ468_04995</name>
    <name evidence="4" type="ORF">HOO69_06690</name>
    <name evidence="2" type="ORF">OPW20_17205</name>
</gene>
<dbReference type="Proteomes" id="UP000094761">
    <property type="component" value="Unassembled WGS sequence"/>
</dbReference>
<dbReference type="InterPro" id="IPR036086">
    <property type="entry name" value="ParB/Sulfiredoxin_sf"/>
</dbReference>
<dbReference type="GO" id="GO:0045881">
    <property type="term" value="P:positive regulation of sporulation resulting in formation of a cellular spore"/>
    <property type="evidence" value="ECO:0007669"/>
    <property type="project" value="TreeGrafter"/>
</dbReference>
<name>A0A178JF25_9VIBR</name>
<dbReference type="Proteomes" id="UP001150001">
    <property type="component" value="Unassembled WGS sequence"/>
</dbReference>
<dbReference type="PANTHER" id="PTHR33375">
    <property type="entry name" value="CHROMOSOME-PARTITIONING PROTEIN PARB-RELATED"/>
    <property type="match status" value="1"/>
</dbReference>
<dbReference type="GO" id="GO:0007059">
    <property type="term" value="P:chromosome segregation"/>
    <property type="evidence" value="ECO:0007669"/>
    <property type="project" value="TreeGrafter"/>
</dbReference>
<dbReference type="GeneID" id="78075038"/>
<feature type="domain" description="ParB-like N-terminal" evidence="1">
    <location>
        <begin position="49"/>
        <end position="144"/>
    </location>
</feature>
<evidence type="ECO:0000313" key="2">
    <source>
        <dbReference type="EMBL" id="MDC5741815.1"/>
    </source>
</evidence>